<evidence type="ECO:0000313" key="3">
    <source>
        <dbReference type="Proteomes" id="UP000242972"/>
    </source>
</evidence>
<evidence type="ECO:0000256" key="1">
    <source>
        <dbReference type="SAM" id="Phobius"/>
    </source>
</evidence>
<keyword evidence="1" id="KW-0472">Membrane</keyword>
<gene>
    <name evidence="2" type="ORF">C7B46_20610</name>
</gene>
<accession>A0A2T2WTC4</accession>
<sequence length="86" mass="9746">MAFRQIPANWCSAVSIRFIVAALTGLRWLFYGVLTGLWVVQGGWRPTHFVFAWLIWIGSGGVLGLLGSFFRWHWIPHNSATADNRS</sequence>
<feature type="transmembrane region" description="Helical" evidence="1">
    <location>
        <begin position="7"/>
        <end position="30"/>
    </location>
</feature>
<name>A0A2T2WTC4_9FIRM</name>
<dbReference type="Proteomes" id="UP000242972">
    <property type="component" value="Unassembled WGS sequence"/>
</dbReference>
<organism evidence="2 3">
    <name type="scientific">Sulfobacillus benefaciens</name>
    <dbReference type="NCBI Taxonomy" id="453960"/>
    <lineage>
        <taxon>Bacteria</taxon>
        <taxon>Bacillati</taxon>
        <taxon>Bacillota</taxon>
        <taxon>Clostridia</taxon>
        <taxon>Eubacteriales</taxon>
        <taxon>Clostridiales Family XVII. Incertae Sedis</taxon>
        <taxon>Sulfobacillus</taxon>
    </lineage>
</organism>
<evidence type="ECO:0000313" key="2">
    <source>
        <dbReference type="EMBL" id="PSR25501.1"/>
    </source>
</evidence>
<reference evidence="2 3" key="1">
    <citation type="journal article" date="2014" name="BMC Genomics">
        <title>Comparison of environmental and isolate Sulfobacillus genomes reveals diverse carbon, sulfur, nitrogen, and hydrogen metabolisms.</title>
        <authorList>
            <person name="Justice N.B."/>
            <person name="Norman A."/>
            <person name="Brown C.T."/>
            <person name="Singh A."/>
            <person name="Thomas B.C."/>
            <person name="Banfield J.F."/>
        </authorList>
    </citation>
    <scope>NUCLEOTIDE SEQUENCE [LARGE SCALE GENOMIC DNA]</scope>
    <source>
        <strain evidence="2">AMDSBA4</strain>
    </source>
</reference>
<keyword evidence="1" id="KW-0812">Transmembrane</keyword>
<feature type="transmembrane region" description="Helical" evidence="1">
    <location>
        <begin position="50"/>
        <end position="70"/>
    </location>
</feature>
<protein>
    <submittedName>
        <fullName evidence="2">Uncharacterized protein</fullName>
    </submittedName>
</protein>
<comment type="caution">
    <text evidence="2">The sequence shown here is derived from an EMBL/GenBank/DDBJ whole genome shotgun (WGS) entry which is preliminary data.</text>
</comment>
<dbReference type="AlphaFoldDB" id="A0A2T2WTC4"/>
<keyword evidence="1" id="KW-1133">Transmembrane helix</keyword>
<proteinExistence type="predicted"/>
<dbReference type="EMBL" id="PXYW01000150">
    <property type="protein sequence ID" value="PSR25501.1"/>
    <property type="molecule type" value="Genomic_DNA"/>
</dbReference>